<reference evidence="1" key="1">
    <citation type="submission" date="2016-08" db="EMBL/GenBank/DDBJ databases">
        <authorList>
            <person name="Ngugi D.K."/>
            <person name="Miyake S."/>
            <person name="Stingl U."/>
        </authorList>
    </citation>
    <scope>NUCLEOTIDE SEQUENCE</scope>
    <source>
        <strain evidence="1">SCG-D08WGA-EpuloA1</strain>
    </source>
</reference>
<comment type="caution">
    <text evidence="1">The sequence shown here is derived from an EMBL/GenBank/DDBJ whole genome shotgun (WGS) entry which is preliminary data.</text>
</comment>
<proteinExistence type="predicted"/>
<organism evidence="1 2">
    <name type="scientific">Candidatus Epulonipiscium fishelsonii</name>
    <dbReference type="NCBI Taxonomy" id="77094"/>
    <lineage>
        <taxon>Bacteria</taxon>
        <taxon>Bacillati</taxon>
        <taxon>Bacillota</taxon>
        <taxon>Clostridia</taxon>
        <taxon>Lachnospirales</taxon>
        <taxon>Lachnospiraceae</taxon>
        <taxon>Candidatus Epulonipiscium</taxon>
    </lineage>
</organism>
<evidence type="ECO:0000313" key="2">
    <source>
        <dbReference type="Proteomes" id="UP000188637"/>
    </source>
</evidence>
<dbReference type="Proteomes" id="UP000188637">
    <property type="component" value="Unassembled WGS sequence"/>
</dbReference>
<dbReference type="EMBL" id="LJHD01000220">
    <property type="protein sequence ID" value="ONI41400.1"/>
    <property type="molecule type" value="Genomic_DNA"/>
</dbReference>
<evidence type="ECO:0000313" key="1">
    <source>
        <dbReference type="EMBL" id="ONI41400.1"/>
    </source>
</evidence>
<name>A0ACC8XEI0_9FIRM</name>
<sequence>MNVDTNIKDNVLFVNLVGELDHHTATFIREEIDRIYQGNRVKHIVFNFEKVGFMDSSGIGLLMGRYRNASIVGGKVVLVRVKPEINKVLNLSGIYKLMNCYANEEEAVANL</sequence>
<gene>
    <name evidence="1" type="ORF">AN640_08085</name>
</gene>
<accession>A0ACC8XEI0</accession>
<protein>
    <submittedName>
        <fullName evidence="1">Anti-sigma F factor antagonist</fullName>
    </submittedName>
</protein>
<keyword evidence="2" id="KW-1185">Reference proteome</keyword>